<evidence type="ECO:0000313" key="4">
    <source>
        <dbReference type="Proteomes" id="UP000218765"/>
    </source>
</evidence>
<keyword evidence="4" id="KW-1185">Reference proteome</keyword>
<dbReference type="GO" id="GO:0016853">
    <property type="term" value="F:isomerase activity"/>
    <property type="evidence" value="ECO:0007669"/>
    <property type="project" value="UniProtKB-KW"/>
</dbReference>
<evidence type="ECO:0000256" key="1">
    <source>
        <dbReference type="SAM" id="SignalP"/>
    </source>
</evidence>
<protein>
    <submittedName>
        <fullName evidence="3">Thiol-disulfide isomerase and thioredoxins</fullName>
    </submittedName>
</protein>
<dbReference type="SUPFAM" id="SSF52833">
    <property type="entry name" value="Thioredoxin-like"/>
    <property type="match status" value="1"/>
</dbReference>
<reference evidence="3 4" key="1">
    <citation type="submission" date="2017-05" db="EMBL/GenBank/DDBJ databases">
        <title>Thiocyanate degradation by Thiohalobacter thiocyanaticus FOKN1.</title>
        <authorList>
            <person name="Oshiki M."/>
            <person name="Fukushima T."/>
            <person name="Kawano S."/>
            <person name="Nakagawa J."/>
        </authorList>
    </citation>
    <scope>NUCLEOTIDE SEQUENCE [LARGE SCALE GENOMIC DNA]</scope>
    <source>
        <strain evidence="3 4">FOKN1</strain>
    </source>
</reference>
<keyword evidence="3" id="KW-0413">Isomerase</keyword>
<proteinExistence type="predicted"/>
<feature type="signal peptide" evidence="1">
    <location>
        <begin position="1"/>
        <end position="22"/>
    </location>
</feature>
<sequence>MVKQAFKFITGGLLLLWLLGQAAAGAGTRPEVQQVQSLEQATREAAERGLPLLLAFSSHHCTYCEQVEQDFLVPMLISGDYEDRVLIRKLNIDAGVMVEDLQGEIRPARRIADEYGVDMTPTLLFLGPGGEELAKRIVGLLTPDFYGGYIDRGIDTANAALDQ</sequence>
<evidence type="ECO:0000313" key="3">
    <source>
        <dbReference type="EMBL" id="BAZ92728.1"/>
    </source>
</evidence>
<dbReference type="EMBL" id="AP018052">
    <property type="protein sequence ID" value="BAZ92728.1"/>
    <property type="molecule type" value="Genomic_DNA"/>
</dbReference>
<feature type="chain" id="PRO_5012193487" evidence="1">
    <location>
        <begin position="23"/>
        <end position="163"/>
    </location>
</feature>
<accession>A0A1Z4VMZ9</accession>
<dbReference type="InterPro" id="IPR012336">
    <property type="entry name" value="Thioredoxin-like_fold"/>
</dbReference>
<dbReference type="InterPro" id="IPR036249">
    <property type="entry name" value="Thioredoxin-like_sf"/>
</dbReference>
<gene>
    <name evidence="3" type="ORF">FOKN1_0324</name>
</gene>
<dbReference type="KEGG" id="ttc:FOKN1_0324"/>
<keyword evidence="1" id="KW-0732">Signal</keyword>
<name>A0A1Z4VMZ9_9GAMM</name>
<evidence type="ECO:0000259" key="2">
    <source>
        <dbReference type="Pfam" id="PF13098"/>
    </source>
</evidence>
<feature type="domain" description="Thioredoxin-like fold" evidence="2">
    <location>
        <begin position="45"/>
        <end position="144"/>
    </location>
</feature>
<dbReference type="AlphaFoldDB" id="A0A1Z4VMZ9"/>
<organism evidence="3 4">
    <name type="scientific">Thiohalobacter thiocyanaticus</name>
    <dbReference type="NCBI Taxonomy" id="585455"/>
    <lineage>
        <taxon>Bacteria</taxon>
        <taxon>Pseudomonadati</taxon>
        <taxon>Pseudomonadota</taxon>
        <taxon>Gammaproteobacteria</taxon>
        <taxon>Thiohalobacterales</taxon>
        <taxon>Thiohalobacteraceae</taxon>
        <taxon>Thiohalobacter</taxon>
    </lineage>
</organism>
<dbReference type="Proteomes" id="UP000218765">
    <property type="component" value="Chromosome"/>
</dbReference>
<dbReference type="Gene3D" id="3.40.30.10">
    <property type="entry name" value="Glutaredoxin"/>
    <property type="match status" value="1"/>
</dbReference>
<dbReference type="Pfam" id="PF13098">
    <property type="entry name" value="Thioredoxin_2"/>
    <property type="match status" value="1"/>
</dbReference>